<dbReference type="GO" id="GO:0005886">
    <property type="term" value="C:plasma membrane"/>
    <property type="evidence" value="ECO:0007669"/>
    <property type="project" value="UniProtKB-SubCell"/>
</dbReference>
<comment type="similarity">
    <text evidence="2">Belongs to the ABC transporter superfamily.</text>
</comment>
<keyword evidence="12" id="KW-1185">Reference proteome</keyword>
<dbReference type="PROSITE" id="PS00211">
    <property type="entry name" value="ABC_TRANSPORTER_1"/>
    <property type="match status" value="2"/>
</dbReference>
<dbReference type="SUPFAM" id="SSF52540">
    <property type="entry name" value="P-loop containing nucleoside triphosphate hydrolases"/>
    <property type="match status" value="2"/>
</dbReference>
<dbReference type="InterPro" id="IPR027417">
    <property type="entry name" value="P-loop_NTPase"/>
</dbReference>
<dbReference type="GO" id="GO:0015833">
    <property type="term" value="P:peptide transport"/>
    <property type="evidence" value="ECO:0007669"/>
    <property type="project" value="InterPro"/>
</dbReference>
<evidence type="ECO:0000256" key="5">
    <source>
        <dbReference type="ARBA" id="ARBA00022519"/>
    </source>
</evidence>
<evidence type="ECO:0000313" key="11">
    <source>
        <dbReference type="EMBL" id="MCB8882161.1"/>
    </source>
</evidence>
<proteinExistence type="inferred from homology"/>
<evidence type="ECO:0000256" key="8">
    <source>
        <dbReference type="ARBA" id="ARBA00022967"/>
    </source>
</evidence>
<dbReference type="Pfam" id="PF00005">
    <property type="entry name" value="ABC_tran"/>
    <property type="match status" value="2"/>
</dbReference>
<keyword evidence="9" id="KW-0472">Membrane</keyword>
<dbReference type="AlphaFoldDB" id="A0A963Z484"/>
<accession>A0A963Z484</accession>
<keyword evidence="5" id="KW-0997">Cell inner membrane</keyword>
<keyword evidence="8" id="KW-1278">Translocase</keyword>
<keyword evidence="4" id="KW-1003">Cell membrane</keyword>
<evidence type="ECO:0000256" key="9">
    <source>
        <dbReference type="ARBA" id="ARBA00023136"/>
    </source>
</evidence>
<evidence type="ECO:0000259" key="10">
    <source>
        <dbReference type="PROSITE" id="PS50893"/>
    </source>
</evidence>
<dbReference type="InterPro" id="IPR017871">
    <property type="entry name" value="ABC_transporter-like_CS"/>
</dbReference>
<evidence type="ECO:0000256" key="7">
    <source>
        <dbReference type="ARBA" id="ARBA00022840"/>
    </source>
</evidence>
<dbReference type="GO" id="GO:0016887">
    <property type="term" value="F:ATP hydrolysis activity"/>
    <property type="evidence" value="ECO:0007669"/>
    <property type="project" value="InterPro"/>
</dbReference>
<evidence type="ECO:0000256" key="2">
    <source>
        <dbReference type="ARBA" id="ARBA00005417"/>
    </source>
</evidence>
<dbReference type="EMBL" id="JAESVA010000006">
    <property type="protein sequence ID" value="MCB8882161.1"/>
    <property type="molecule type" value="Genomic_DNA"/>
</dbReference>
<dbReference type="PANTHER" id="PTHR43297:SF14">
    <property type="entry name" value="ATPASE AAA-TYPE CORE DOMAIN-CONTAINING PROTEIN"/>
    <property type="match status" value="1"/>
</dbReference>
<feature type="domain" description="ABC transporter" evidence="10">
    <location>
        <begin position="358"/>
        <end position="596"/>
    </location>
</feature>
<dbReference type="GO" id="GO:0005524">
    <property type="term" value="F:ATP binding"/>
    <property type="evidence" value="ECO:0007669"/>
    <property type="project" value="UniProtKB-KW"/>
</dbReference>
<evidence type="ECO:0000256" key="3">
    <source>
        <dbReference type="ARBA" id="ARBA00022448"/>
    </source>
</evidence>
<reference evidence="11 12" key="1">
    <citation type="journal article" date="2021" name="Microorganisms">
        <title>Acidisoma silvae sp. nov. and Acidisomacellulosilytica sp. nov., Two Acidophilic Bacteria Isolated from Decaying Wood, Hydrolyzing Cellulose and Producing Poly-3-hydroxybutyrate.</title>
        <authorList>
            <person name="Mieszkin S."/>
            <person name="Pouder E."/>
            <person name="Uroz S."/>
            <person name="Simon-Colin C."/>
            <person name="Alain K."/>
        </authorList>
    </citation>
    <scope>NUCLEOTIDE SEQUENCE [LARGE SCALE GENOMIC DNA]</scope>
    <source>
        <strain evidence="11 12">HW T5.17</strain>
    </source>
</reference>
<name>A0A963Z484_9PROT</name>
<dbReference type="PROSITE" id="PS50893">
    <property type="entry name" value="ABC_TRANSPORTER_2"/>
    <property type="match status" value="2"/>
</dbReference>
<gene>
    <name evidence="11" type="ORF">ACELLULO517_18085</name>
</gene>
<keyword evidence="6" id="KW-0547">Nucleotide-binding</keyword>
<dbReference type="InterPro" id="IPR050388">
    <property type="entry name" value="ABC_Ni/Peptide_Import"/>
</dbReference>
<evidence type="ECO:0000313" key="12">
    <source>
        <dbReference type="Proteomes" id="UP000721844"/>
    </source>
</evidence>
<dbReference type="Pfam" id="PF08352">
    <property type="entry name" value="oligo_HPY"/>
    <property type="match status" value="1"/>
</dbReference>
<dbReference type="NCBIfam" id="TIGR01727">
    <property type="entry name" value="oligo_HPY"/>
    <property type="match status" value="1"/>
</dbReference>
<sequence>MMGSLFAKTMAKPAAGLGAAKPTSAGIAVRQLTINTTDGGVPIVRGISFTVAPGSILGLVGESGSGKTTAGLALLGYARSGLKIAGGSVSIGGVSMLDLPERELVAMRGREITYVPQDPATALHPGLRLRTQMAECLRQPSGAREQALHGMLQDVGLPDPARILASYPHELSGGQQQRIAIAMAFAAKPQAIVMDEPTTALDVTTQTRVLQLVRALAQQHRTAVVYVSHDLAVIASLADQVAVMYSGEIVESGTAAQVIGRRLHPYTHALLRAVPDPDRALWLEGLPGQAPDPAQRPPGCVFAPRCGLAEPACTTQSPDPVLAEPDHMVRCFRAGSLHIAAPRLLPAVPRPAQPVSPLLRLTAVQAWHGRKVLHDIALDIAPGRATAIVGESGSGKTTLVRCIAGLHSAWTGEIALAGQPLATKAKARPLEQLRRIQYVFQNPYASLNPRQTIGQSLLVAARHLRRGERISRNETLAVLASVGLPAAVIDALPGQLSGGQRQRAAIARGLICQPELLICDEVTSALDVSIQATVIELLTRLQAERGLTILFVAHNIGLVRSLAQDIVVMQAGQLVESGETQTVLSAPIAAETIRLMRSAPRFGAAAQDEFHDGAALDASGMEAKPLRG</sequence>
<evidence type="ECO:0000256" key="6">
    <source>
        <dbReference type="ARBA" id="ARBA00022741"/>
    </source>
</evidence>
<dbReference type="InterPro" id="IPR013563">
    <property type="entry name" value="Oligopep_ABC_C"/>
</dbReference>
<dbReference type="InterPro" id="IPR003439">
    <property type="entry name" value="ABC_transporter-like_ATP-bd"/>
</dbReference>
<organism evidence="11 12">
    <name type="scientific">Acidisoma cellulosilyticum</name>
    <dbReference type="NCBI Taxonomy" id="2802395"/>
    <lineage>
        <taxon>Bacteria</taxon>
        <taxon>Pseudomonadati</taxon>
        <taxon>Pseudomonadota</taxon>
        <taxon>Alphaproteobacteria</taxon>
        <taxon>Acetobacterales</taxon>
        <taxon>Acidocellaceae</taxon>
        <taxon>Acidisoma</taxon>
    </lineage>
</organism>
<evidence type="ECO:0000256" key="4">
    <source>
        <dbReference type="ARBA" id="ARBA00022475"/>
    </source>
</evidence>
<dbReference type="Gene3D" id="3.40.50.300">
    <property type="entry name" value="P-loop containing nucleotide triphosphate hydrolases"/>
    <property type="match status" value="2"/>
</dbReference>
<keyword evidence="3" id="KW-0813">Transport</keyword>
<comment type="subcellular location">
    <subcellularLocation>
        <location evidence="1">Cell inner membrane</location>
        <topology evidence="1">Peripheral membrane protein</topology>
    </subcellularLocation>
</comment>
<comment type="caution">
    <text evidence="11">The sequence shown here is derived from an EMBL/GenBank/DDBJ whole genome shotgun (WGS) entry which is preliminary data.</text>
</comment>
<protein>
    <submittedName>
        <fullName evidence="11">ABC transporter ATP-binding protein</fullName>
    </submittedName>
</protein>
<feature type="domain" description="ABC transporter" evidence="10">
    <location>
        <begin position="29"/>
        <end position="271"/>
    </location>
</feature>
<dbReference type="SMART" id="SM00382">
    <property type="entry name" value="AAA"/>
    <property type="match status" value="2"/>
</dbReference>
<dbReference type="CDD" id="cd03257">
    <property type="entry name" value="ABC_NikE_OppD_transporters"/>
    <property type="match status" value="2"/>
</dbReference>
<dbReference type="InterPro" id="IPR003593">
    <property type="entry name" value="AAA+_ATPase"/>
</dbReference>
<dbReference type="Proteomes" id="UP000721844">
    <property type="component" value="Unassembled WGS sequence"/>
</dbReference>
<keyword evidence="7 11" id="KW-0067">ATP-binding</keyword>
<dbReference type="PANTHER" id="PTHR43297">
    <property type="entry name" value="OLIGOPEPTIDE TRANSPORT ATP-BINDING PROTEIN APPD"/>
    <property type="match status" value="1"/>
</dbReference>
<evidence type="ECO:0000256" key="1">
    <source>
        <dbReference type="ARBA" id="ARBA00004417"/>
    </source>
</evidence>